<comment type="caution">
    <text evidence="1">The sequence shown here is derived from an EMBL/GenBank/DDBJ whole genome shotgun (WGS) entry which is preliminary data.</text>
</comment>
<dbReference type="GO" id="GO:0005085">
    <property type="term" value="F:guanyl-nucleotide exchange factor activity"/>
    <property type="evidence" value="ECO:0007669"/>
    <property type="project" value="InterPro"/>
</dbReference>
<dbReference type="CTD" id="24596728"/>
<dbReference type="KEGG" id="shx:MS3_00003590"/>
<protein>
    <submittedName>
        <fullName evidence="1">Rap guanine nucleotide exchange factor 2</fullName>
    </submittedName>
</protein>
<dbReference type="GO" id="GO:0007264">
    <property type="term" value="P:small GTPase-mediated signal transduction"/>
    <property type="evidence" value="ECO:0007669"/>
    <property type="project" value="InterPro"/>
</dbReference>
<reference evidence="1" key="3">
    <citation type="submission" date="2021-06" db="EMBL/GenBank/DDBJ databases">
        <title>Chromosome-level genome assembly for S. haematobium.</title>
        <authorList>
            <person name="Stroehlein A.J."/>
        </authorList>
    </citation>
    <scope>NUCLEOTIDE SEQUENCE</scope>
</reference>
<sequence length="233" mass="25855">MLSHLPLVLRGLTFIHLGNLSCTPDGLVNIVKLRILAKEFRAICQMCNVDYDLCTTPYHGRDASGVGRAHAIKADAAASSINQKSYFSNRTSMNNYSQTDHFNDSSASTYSNWSQHDIAEVKFSHSTFLDVSEQKQRESQLNFNMNRTSVSSDFNVGYKRLHQQENPITPFSVEISIATKDPELLSQLSARNEPNGKDSKIVQPAVVSSVGNTGIKNSECSHQNICRPSTQEV</sequence>
<dbReference type="Proteomes" id="UP000471633">
    <property type="component" value="Unassembled WGS sequence"/>
</dbReference>
<dbReference type="AlphaFoldDB" id="A0A6A5DRS1"/>
<dbReference type="Gene3D" id="1.10.840.10">
    <property type="entry name" value="Ras guanine-nucleotide exchange factors catalytic domain"/>
    <property type="match status" value="1"/>
</dbReference>
<organism evidence="1 2">
    <name type="scientific">Schistosoma haematobium</name>
    <name type="common">Blood fluke</name>
    <dbReference type="NCBI Taxonomy" id="6185"/>
    <lineage>
        <taxon>Eukaryota</taxon>
        <taxon>Metazoa</taxon>
        <taxon>Spiralia</taxon>
        <taxon>Lophotrochozoa</taxon>
        <taxon>Platyhelminthes</taxon>
        <taxon>Trematoda</taxon>
        <taxon>Digenea</taxon>
        <taxon>Strigeidida</taxon>
        <taxon>Schistosomatoidea</taxon>
        <taxon>Schistosomatidae</taxon>
        <taxon>Schistosoma</taxon>
    </lineage>
</organism>
<reference evidence="1" key="1">
    <citation type="journal article" date="2012" name="Nat. Genet.">
        <title>Whole-genome sequence of Schistosoma haematobium.</title>
        <authorList>
            <person name="Young N.D."/>
            <person name="Jex A.R."/>
            <person name="Li B."/>
            <person name="Liu S."/>
            <person name="Yang L."/>
            <person name="Xiong Z."/>
            <person name="Li Y."/>
            <person name="Cantacessi C."/>
            <person name="Hall R.S."/>
            <person name="Xu X."/>
            <person name="Chen F."/>
            <person name="Wu X."/>
            <person name="Zerlotini A."/>
            <person name="Oliveira G."/>
            <person name="Hofmann A."/>
            <person name="Zhang G."/>
            <person name="Fang X."/>
            <person name="Kang Y."/>
            <person name="Campbell B.E."/>
            <person name="Loukas A."/>
            <person name="Ranganathan S."/>
            <person name="Rollinson D."/>
            <person name="Rinaldi G."/>
            <person name="Brindley P.J."/>
            <person name="Yang H."/>
            <person name="Wang J."/>
            <person name="Wang J."/>
            <person name="Gasser R.B."/>
        </authorList>
    </citation>
    <scope>NUCLEOTIDE SEQUENCE</scope>
</reference>
<keyword evidence="2" id="KW-1185">Reference proteome</keyword>
<reference evidence="1" key="4">
    <citation type="journal article" date="2022" name="PLoS Pathog.">
        <title>Chromosome-level genome of Schistosoma haematobium underpins genome-wide explorations of molecular variation.</title>
        <authorList>
            <person name="Stroehlein A.J."/>
            <person name="Korhonen P.K."/>
            <person name="Lee V.V."/>
            <person name="Ralph S.A."/>
            <person name="Mentink-Kane M."/>
            <person name="You H."/>
            <person name="McManus D.P."/>
            <person name="Tchuente L.T."/>
            <person name="Stothard J.R."/>
            <person name="Kaur P."/>
            <person name="Dudchenko O."/>
            <person name="Aiden E.L."/>
            <person name="Yang B."/>
            <person name="Yang H."/>
            <person name="Emery A.M."/>
            <person name="Webster B.L."/>
            <person name="Brindley P.J."/>
            <person name="Rollinson D."/>
            <person name="Chang B.C.H."/>
            <person name="Gasser R.B."/>
            <person name="Young N.D."/>
        </authorList>
    </citation>
    <scope>NUCLEOTIDE SEQUENCE</scope>
</reference>
<dbReference type="SUPFAM" id="SSF48366">
    <property type="entry name" value="Ras GEF"/>
    <property type="match status" value="1"/>
</dbReference>
<dbReference type="RefSeq" id="XP_012800818.2">
    <property type="nucleotide sequence ID" value="XM_012945364.2"/>
</dbReference>
<proteinExistence type="predicted"/>
<evidence type="ECO:0000313" key="1">
    <source>
        <dbReference type="EMBL" id="KAH9591228.1"/>
    </source>
</evidence>
<dbReference type="InterPro" id="IPR023578">
    <property type="entry name" value="Ras_GEF_dom_sf"/>
</dbReference>
<dbReference type="InterPro" id="IPR036964">
    <property type="entry name" value="RASGEF_cat_dom_sf"/>
</dbReference>
<accession>A0A6A5DRS1</accession>
<name>A0A6A5DRS1_SCHHA</name>
<gene>
    <name evidence="1" type="primary">RAPGEF2_1</name>
    <name evidence="1" type="ORF">MS3_00003590</name>
</gene>
<evidence type="ECO:0000313" key="2">
    <source>
        <dbReference type="Proteomes" id="UP000471633"/>
    </source>
</evidence>
<dbReference type="GeneID" id="24596728"/>
<dbReference type="EMBL" id="AMPZ03000002">
    <property type="protein sequence ID" value="KAH9591228.1"/>
    <property type="molecule type" value="Genomic_DNA"/>
</dbReference>
<reference evidence="1" key="2">
    <citation type="journal article" date="2019" name="Gigascience">
        <title>High-quality Schistosoma haematobium genome achieved by single-molecule and long-range sequencing.</title>
        <authorList>
            <person name="Stroehlein A.J."/>
            <person name="Korhonen P.K."/>
            <person name="Chong T.M."/>
            <person name="Lim Y.L."/>
            <person name="Chan K.G."/>
            <person name="Webster B."/>
            <person name="Rollinson D."/>
            <person name="Brindley P.J."/>
            <person name="Gasser R.B."/>
            <person name="Young N.D."/>
        </authorList>
    </citation>
    <scope>NUCLEOTIDE SEQUENCE</scope>
</reference>